<feature type="region of interest" description="Disordered" evidence="1">
    <location>
        <begin position="128"/>
        <end position="164"/>
    </location>
</feature>
<sequence>MNNNHNQEPPPQDNNGPPSMVRPNGQAPRTMEELCQPSINGRVTQIDTFYNGLALSHRDTINVAAEGTFMQKIQEECYELIENMTAHHNHWDTLSIQDELSRHISSSSTTESPKTECPAIGGYTQETSYATTGNYNSRGNSYQPQGRGNNFNQAPTYQAPTHQPQTPSDFQAYMKANDAVMKNIQTQMTSLTHSNIELKNMFGLFMKINTASSSGTGSLPSNTVLNPREDLKVITTQSGVTLAGTSAPPPPFKEVDQEPKTITDQVLTESTNNVPLLVVQPSYVSTSSTHISSSKVSEVTKDMVQPSIENIQPLVTQTQVLIDEPIIALKPKPTIPYPSRVNKQKLREKDDNLALKFVEIFRNLHFELSFADALLHMPKFALMLKSLLNNKEKLFDLATTPVNESYSTVILKKLPEKLGDPNKNLSLSELTSTLMILELADRSTTRPAGISEDVFVKVGKFHFLTDFVVVDYVVDPRVLLILRRPFFRTRRALIDVYGEELTLCVNDEAITFKMRIFKRYSILILWFGYMVLTDLPLHRSSSFDQLKVKSYREMMLHFWAMKRHKLFQLAYDVHTCRMIPWLVIILEEDMCTSGTIPTTIPYTTPVITPPTTQTDTRVIPIEKPIITPTIPPSPDYTPASLDYSHASDTESNPLEDPSSGHIPPLPAVSSFLSSDDDITCNAPLRKEDVMS</sequence>
<organism evidence="2">
    <name type="scientific">Tanacetum cinerariifolium</name>
    <name type="common">Dalmatian daisy</name>
    <name type="synonym">Chrysanthemum cinerariifolium</name>
    <dbReference type="NCBI Taxonomy" id="118510"/>
    <lineage>
        <taxon>Eukaryota</taxon>
        <taxon>Viridiplantae</taxon>
        <taxon>Streptophyta</taxon>
        <taxon>Embryophyta</taxon>
        <taxon>Tracheophyta</taxon>
        <taxon>Spermatophyta</taxon>
        <taxon>Magnoliopsida</taxon>
        <taxon>eudicotyledons</taxon>
        <taxon>Gunneridae</taxon>
        <taxon>Pentapetalae</taxon>
        <taxon>asterids</taxon>
        <taxon>campanulids</taxon>
        <taxon>Asterales</taxon>
        <taxon>Asteraceae</taxon>
        <taxon>Asteroideae</taxon>
        <taxon>Anthemideae</taxon>
        <taxon>Anthemidinae</taxon>
        <taxon>Tanacetum</taxon>
    </lineage>
</organism>
<dbReference type="InterPro" id="IPR021109">
    <property type="entry name" value="Peptidase_aspartic_dom_sf"/>
</dbReference>
<proteinExistence type="predicted"/>
<accession>A0A6L2MHE9</accession>
<name>A0A6L2MHE9_TANCI</name>
<evidence type="ECO:0000256" key="1">
    <source>
        <dbReference type="SAM" id="MobiDB-lite"/>
    </source>
</evidence>
<feature type="compositionally biased region" description="Polar residues" evidence="1">
    <location>
        <begin position="1"/>
        <end position="17"/>
    </location>
</feature>
<evidence type="ECO:0000313" key="2">
    <source>
        <dbReference type="EMBL" id="GEU71645.1"/>
    </source>
</evidence>
<evidence type="ECO:0008006" key="3">
    <source>
        <dbReference type="Google" id="ProtNLM"/>
    </source>
</evidence>
<feature type="region of interest" description="Disordered" evidence="1">
    <location>
        <begin position="102"/>
        <end position="121"/>
    </location>
</feature>
<gene>
    <name evidence="2" type="ORF">Tci_043623</name>
</gene>
<reference evidence="2" key="1">
    <citation type="journal article" date="2019" name="Sci. Rep.">
        <title>Draft genome of Tanacetum cinerariifolium, the natural source of mosquito coil.</title>
        <authorList>
            <person name="Yamashiro T."/>
            <person name="Shiraishi A."/>
            <person name="Satake H."/>
            <person name="Nakayama K."/>
        </authorList>
    </citation>
    <scope>NUCLEOTIDE SEQUENCE</scope>
</reference>
<comment type="caution">
    <text evidence="2">The sequence shown here is derived from an EMBL/GenBank/DDBJ whole genome shotgun (WGS) entry which is preliminary data.</text>
</comment>
<protein>
    <recommendedName>
        <fullName evidence="3">Reverse transcriptase domain-containing protein</fullName>
    </recommendedName>
</protein>
<dbReference type="Gene3D" id="2.40.70.10">
    <property type="entry name" value="Acid Proteases"/>
    <property type="match status" value="1"/>
</dbReference>
<feature type="region of interest" description="Disordered" evidence="1">
    <location>
        <begin position="1"/>
        <end position="30"/>
    </location>
</feature>
<feature type="compositionally biased region" description="Low complexity" evidence="1">
    <location>
        <begin position="103"/>
        <end position="116"/>
    </location>
</feature>
<dbReference type="EMBL" id="BKCJ010006343">
    <property type="protein sequence ID" value="GEU71645.1"/>
    <property type="molecule type" value="Genomic_DNA"/>
</dbReference>
<dbReference type="PANTHER" id="PTHR33067:SF9">
    <property type="entry name" value="RNA-DIRECTED DNA POLYMERASE"/>
    <property type="match status" value="1"/>
</dbReference>
<dbReference type="AlphaFoldDB" id="A0A6L2MHE9"/>
<feature type="region of interest" description="Disordered" evidence="1">
    <location>
        <begin position="626"/>
        <end position="691"/>
    </location>
</feature>
<dbReference type="PANTHER" id="PTHR33067">
    <property type="entry name" value="RNA-DIRECTED DNA POLYMERASE-RELATED"/>
    <property type="match status" value="1"/>
</dbReference>